<dbReference type="Proteomes" id="UP000419144">
    <property type="component" value="Unassembled WGS sequence"/>
</dbReference>
<feature type="region of interest" description="Disordered" evidence="1">
    <location>
        <begin position="59"/>
        <end position="78"/>
    </location>
</feature>
<evidence type="ECO:0000313" key="3">
    <source>
        <dbReference type="Proteomes" id="UP000419144"/>
    </source>
</evidence>
<dbReference type="EMBL" id="BLBS01000057">
    <property type="protein sequence ID" value="GET93647.1"/>
    <property type="molecule type" value="Genomic_DNA"/>
</dbReference>
<evidence type="ECO:0000313" key="2">
    <source>
        <dbReference type="EMBL" id="GET93647.1"/>
    </source>
</evidence>
<dbReference type="OrthoDB" id="265734at2759"/>
<gene>
    <name evidence="2" type="ORF">LtaPh_3656300</name>
</gene>
<dbReference type="AlphaFoldDB" id="A0A640L1I4"/>
<name>A0A640L1I4_LEITA</name>
<organism evidence="2 3">
    <name type="scientific">Leishmania tarentolae</name>
    <name type="common">Sauroleishmania tarentolae</name>
    <dbReference type="NCBI Taxonomy" id="5689"/>
    <lineage>
        <taxon>Eukaryota</taxon>
        <taxon>Discoba</taxon>
        <taxon>Euglenozoa</taxon>
        <taxon>Kinetoplastea</taxon>
        <taxon>Metakinetoplastina</taxon>
        <taxon>Trypanosomatida</taxon>
        <taxon>Trypanosomatidae</taxon>
        <taxon>Leishmaniinae</taxon>
        <taxon>Leishmania</taxon>
        <taxon>lizard Leishmania</taxon>
    </lineage>
</organism>
<evidence type="ECO:0000256" key="1">
    <source>
        <dbReference type="SAM" id="MobiDB-lite"/>
    </source>
</evidence>
<protein>
    <submittedName>
        <fullName evidence="2">Uncharacterized protein</fullName>
    </submittedName>
</protein>
<feature type="compositionally biased region" description="Polar residues" evidence="1">
    <location>
        <begin position="59"/>
        <end position="69"/>
    </location>
</feature>
<reference evidence="2" key="1">
    <citation type="submission" date="2019-11" db="EMBL/GenBank/DDBJ databases">
        <title>Leishmania tarentolae CDS.</title>
        <authorList>
            <person name="Goto Y."/>
            <person name="Yamagishi J."/>
        </authorList>
    </citation>
    <scope>NUCLEOTIDE SEQUENCE [LARGE SCALE GENOMIC DNA]</scope>
    <source>
        <strain evidence="2">Parrot Tar II</strain>
    </source>
</reference>
<dbReference type="VEuPathDB" id="TriTrypDB:LtaPh_3656300"/>
<proteinExistence type="predicted"/>
<accession>A0A640L1I4</accession>
<sequence length="284" mass="30779">MQEETSAASLTAAVPAGRIVARLSATLQQTEQECAELSSIEKLLSSLSSGATELIRASATSVGTGTAKPSQLERDTDEPGEVVHQFLEATDERSKYESRVWRSRCSTEVSNIFHSSGLSTSFSALERKVSDAVVLALPSKLQRITEKVKQLCAILNERAQLARQKQVLPRARAQWTCEAVCALHQIAHASLEPEFTVDASLSLAEPCAPLPSTHPEAGNSERSCGRPASNDAVWFALHAGLHRALHQTVPCSAISALGKSEEVAEGRLELQRRRFLALLKEMNI</sequence>
<comment type="caution">
    <text evidence="2">The sequence shown here is derived from an EMBL/GenBank/DDBJ whole genome shotgun (WGS) entry which is preliminary data.</text>
</comment>
<keyword evidence="3" id="KW-1185">Reference proteome</keyword>